<name>A0A0F9SSG1_9ZZZZ</name>
<dbReference type="AlphaFoldDB" id="A0A0F9SSG1"/>
<dbReference type="EMBL" id="LAZR01000373">
    <property type="protein sequence ID" value="KKN71930.1"/>
    <property type="molecule type" value="Genomic_DNA"/>
</dbReference>
<comment type="caution">
    <text evidence="1">The sequence shown here is derived from an EMBL/GenBank/DDBJ whole genome shotgun (WGS) entry which is preliminary data.</text>
</comment>
<proteinExistence type="predicted"/>
<evidence type="ECO:0000313" key="1">
    <source>
        <dbReference type="EMBL" id="KKN71930.1"/>
    </source>
</evidence>
<reference evidence="1" key="1">
    <citation type="journal article" date="2015" name="Nature">
        <title>Complex archaea that bridge the gap between prokaryotes and eukaryotes.</title>
        <authorList>
            <person name="Spang A."/>
            <person name="Saw J.H."/>
            <person name="Jorgensen S.L."/>
            <person name="Zaremba-Niedzwiedzka K."/>
            <person name="Martijn J."/>
            <person name="Lind A.E."/>
            <person name="van Eijk R."/>
            <person name="Schleper C."/>
            <person name="Guy L."/>
            <person name="Ettema T.J."/>
        </authorList>
    </citation>
    <scope>NUCLEOTIDE SEQUENCE</scope>
</reference>
<organism evidence="1">
    <name type="scientific">marine sediment metagenome</name>
    <dbReference type="NCBI Taxonomy" id="412755"/>
    <lineage>
        <taxon>unclassified sequences</taxon>
        <taxon>metagenomes</taxon>
        <taxon>ecological metagenomes</taxon>
    </lineage>
</organism>
<protein>
    <submittedName>
        <fullName evidence="1">Uncharacterized protein</fullName>
    </submittedName>
</protein>
<accession>A0A0F9SSG1</accession>
<gene>
    <name evidence="1" type="ORF">LCGC14_0415760</name>
</gene>
<sequence>MNLIGATCGRLKVTRRANVYSKRRKCPYWECVCGCGETKIIRGSNITARSQLSCGCLKGYHDTKHGKSYAARSLALYFLRDHIESTLEFTDSIHADRLSFDVCEFAAGFPGTSTVDYPDIYDLIAVMGVFNQELADMHHQLYGLYLPKDMNFEIYGLEYKV</sequence>